<comment type="caution">
    <text evidence="10">The sequence shown here is derived from an EMBL/GenBank/DDBJ whole genome shotgun (WGS) entry which is preliminary data.</text>
</comment>
<dbReference type="GO" id="GO:0045047">
    <property type="term" value="P:protein targeting to ER"/>
    <property type="evidence" value="ECO:0007669"/>
    <property type="project" value="TreeGrafter"/>
</dbReference>
<dbReference type="InterPro" id="IPR007653">
    <property type="entry name" value="SPC3"/>
</dbReference>
<evidence type="ECO:0000256" key="4">
    <source>
        <dbReference type="ARBA" id="ARBA00022824"/>
    </source>
</evidence>
<evidence type="ECO:0000256" key="9">
    <source>
        <dbReference type="SAM" id="SignalP"/>
    </source>
</evidence>
<evidence type="ECO:0000256" key="6">
    <source>
        <dbReference type="ARBA" id="ARBA00022989"/>
    </source>
</evidence>
<dbReference type="PANTHER" id="PTHR12804">
    <property type="entry name" value="MICROSOMAL SIGNAL PEPTIDASE 23 KD SUBUNIT SPC22/23"/>
    <property type="match status" value="1"/>
</dbReference>
<evidence type="ECO:0000313" key="10">
    <source>
        <dbReference type="EMBL" id="KAF6165778.1"/>
    </source>
</evidence>
<dbReference type="EMBL" id="JACGCM010000816">
    <property type="protein sequence ID" value="KAF6165778.1"/>
    <property type="molecule type" value="Genomic_DNA"/>
</dbReference>
<organism evidence="10 11">
    <name type="scientific">Kingdonia uniflora</name>
    <dbReference type="NCBI Taxonomy" id="39325"/>
    <lineage>
        <taxon>Eukaryota</taxon>
        <taxon>Viridiplantae</taxon>
        <taxon>Streptophyta</taxon>
        <taxon>Embryophyta</taxon>
        <taxon>Tracheophyta</taxon>
        <taxon>Spermatophyta</taxon>
        <taxon>Magnoliopsida</taxon>
        <taxon>Ranunculales</taxon>
        <taxon>Circaeasteraceae</taxon>
        <taxon>Kingdonia</taxon>
    </lineage>
</organism>
<comment type="function">
    <text evidence="8">Essential component of the signal peptidase complex (SPC) which catalyzes the cleavage of N-terminal signal sequences from nascent proteins as they are translocated into the lumen of the endoplasmic reticulum. Essential for the SPC catalytic activity, possibly by stabilizing and positioning the active center of the complex close to the lumenal surface.</text>
</comment>
<reference evidence="10 11" key="1">
    <citation type="journal article" date="2020" name="IScience">
        <title>Genome Sequencing of the Endangered Kingdonia uniflora (Circaeasteraceae, Ranunculales) Reveals Potential Mechanisms of Evolutionary Specialization.</title>
        <authorList>
            <person name="Sun Y."/>
            <person name="Deng T."/>
            <person name="Zhang A."/>
            <person name="Moore M.J."/>
            <person name="Landis J.B."/>
            <person name="Lin N."/>
            <person name="Zhang H."/>
            <person name="Zhang X."/>
            <person name="Huang J."/>
            <person name="Zhang X."/>
            <person name="Sun H."/>
            <person name="Wang H."/>
        </authorList>
    </citation>
    <scope>NUCLEOTIDE SEQUENCE [LARGE SCALE GENOMIC DNA]</scope>
    <source>
        <strain evidence="10">TB1705</strain>
        <tissue evidence="10">Leaf</tissue>
    </source>
</reference>
<evidence type="ECO:0000256" key="8">
    <source>
        <dbReference type="PIRNR" id="PIRNR016089"/>
    </source>
</evidence>
<keyword evidence="3 8" id="KW-0812">Transmembrane</keyword>
<proteinExistence type="inferred from homology"/>
<name>A0A7J7NFY2_9MAGN</name>
<evidence type="ECO:0000313" key="11">
    <source>
        <dbReference type="Proteomes" id="UP000541444"/>
    </source>
</evidence>
<keyword evidence="4 8" id="KW-0256">Endoplasmic reticulum</keyword>
<evidence type="ECO:0000256" key="2">
    <source>
        <dbReference type="ARBA" id="ARBA00009289"/>
    </source>
</evidence>
<keyword evidence="7 8" id="KW-0472">Membrane</keyword>
<dbReference type="OrthoDB" id="10261524at2759"/>
<sequence length="237" mass="27231">MHSFWYRLNTVITISALLLALLCSLASLSDTLNLPSVDAQVEVLKVNRFRKQLTGNDEVTLTLNVSADLQSTFTWNTKQIQTYGGIFRHPNGIPTIAYRHTLQAVNDRSELILAAVIEGLREIDKWKNKMGNLAFKFRRKVSHEAAIYIVFVFLAAEYETSKNSLNQISLWDHIIQDKDQAKIQKQVPTKYPLVDQGHNLRGKLIKFVLHWYIMPKTGRTIKDKSIVSEFRLPEVYT</sequence>
<evidence type="ECO:0000256" key="5">
    <source>
        <dbReference type="ARBA" id="ARBA00022968"/>
    </source>
</evidence>
<evidence type="ECO:0000256" key="1">
    <source>
        <dbReference type="ARBA" id="ARBA00004648"/>
    </source>
</evidence>
<dbReference type="GO" id="GO:0006465">
    <property type="term" value="P:signal peptide processing"/>
    <property type="evidence" value="ECO:0007669"/>
    <property type="project" value="UniProtKB-UniRule"/>
</dbReference>
<comment type="similarity">
    <text evidence="2 8">Belongs to the SPCS3 family.</text>
</comment>
<evidence type="ECO:0000256" key="3">
    <source>
        <dbReference type="ARBA" id="ARBA00022692"/>
    </source>
</evidence>
<keyword evidence="5 8" id="KW-0735">Signal-anchor</keyword>
<accession>A0A7J7NFY2</accession>
<keyword evidence="9" id="KW-0732">Signal</keyword>
<feature type="chain" id="PRO_5029563921" description="Signal peptidase complex subunit 3" evidence="9">
    <location>
        <begin position="32"/>
        <end position="237"/>
    </location>
</feature>
<dbReference type="GO" id="GO:0005787">
    <property type="term" value="C:signal peptidase complex"/>
    <property type="evidence" value="ECO:0007669"/>
    <property type="project" value="UniProtKB-UniRule"/>
</dbReference>
<dbReference type="PANTHER" id="PTHR12804:SF9">
    <property type="entry name" value="SIGNAL PEPTIDASE COMPLEX SUBUNIT 3"/>
    <property type="match status" value="1"/>
</dbReference>
<comment type="subcellular location">
    <subcellularLocation>
        <location evidence="1">Endoplasmic reticulum membrane</location>
        <topology evidence="1">Single-pass type II membrane protein</topology>
    </subcellularLocation>
</comment>
<evidence type="ECO:0000256" key="7">
    <source>
        <dbReference type="ARBA" id="ARBA00023136"/>
    </source>
</evidence>
<dbReference type="Pfam" id="PF04573">
    <property type="entry name" value="SPC22"/>
    <property type="match status" value="2"/>
</dbReference>
<dbReference type="AlphaFoldDB" id="A0A7J7NFY2"/>
<dbReference type="Proteomes" id="UP000541444">
    <property type="component" value="Unassembled WGS sequence"/>
</dbReference>
<dbReference type="PIRSF" id="PIRSF016089">
    <property type="entry name" value="SPC22"/>
    <property type="match status" value="1"/>
</dbReference>
<feature type="signal peptide" evidence="9">
    <location>
        <begin position="1"/>
        <end position="31"/>
    </location>
</feature>
<gene>
    <name evidence="10" type="ORF">GIB67_012675</name>
</gene>
<protein>
    <recommendedName>
        <fullName evidence="8">Signal peptidase complex subunit 3</fullName>
    </recommendedName>
    <alternativeName>
        <fullName evidence="8">Microsomal signal peptidase 22 kDa subunit</fullName>
    </alternativeName>
</protein>
<keyword evidence="6 8" id="KW-1133">Transmembrane helix</keyword>
<keyword evidence="11" id="KW-1185">Reference proteome</keyword>